<dbReference type="Proteomes" id="UP000784294">
    <property type="component" value="Unassembled WGS sequence"/>
</dbReference>
<gene>
    <name evidence="2" type="ORF">PXEA_LOCUS28614</name>
</gene>
<dbReference type="EMBL" id="CAAALY010249236">
    <property type="protein sequence ID" value="VEL35174.1"/>
    <property type="molecule type" value="Genomic_DNA"/>
</dbReference>
<evidence type="ECO:0000313" key="3">
    <source>
        <dbReference type="Proteomes" id="UP000784294"/>
    </source>
</evidence>
<organism evidence="2 3">
    <name type="scientific">Protopolystoma xenopodis</name>
    <dbReference type="NCBI Taxonomy" id="117903"/>
    <lineage>
        <taxon>Eukaryota</taxon>
        <taxon>Metazoa</taxon>
        <taxon>Spiralia</taxon>
        <taxon>Lophotrochozoa</taxon>
        <taxon>Platyhelminthes</taxon>
        <taxon>Monogenea</taxon>
        <taxon>Polyopisthocotylea</taxon>
        <taxon>Polystomatidea</taxon>
        <taxon>Polystomatidae</taxon>
        <taxon>Protopolystoma</taxon>
    </lineage>
</organism>
<reference evidence="2" key="1">
    <citation type="submission" date="2018-11" db="EMBL/GenBank/DDBJ databases">
        <authorList>
            <consortium name="Pathogen Informatics"/>
        </authorList>
    </citation>
    <scope>NUCLEOTIDE SEQUENCE</scope>
</reference>
<feature type="compositionally biased region" description="Pro residues" evidence="1">
    <location>
        <begin position="84"/>
        <end position="95"/>
    </location>
</feature>
<accession>A0A448XF50</accession>
<dbReference type="AlphaFoldDB" id="A0A448XF50"/>
<comment type="caution">
    <text evidence="2">The sequence shown here is derived from an EMBL/GenBank/DDBJ whole genome shotgun (WGS) entry which is preliminary data.</text>
</comment>
<name>A0A448XF50_9PLAT</name>
<evidence type="ECO:0000313" key="2">
    <source>
        <dbReference type="EMBL" id="VEL35174.1"/>
    </source>
</evidence>
<evidence type="ECO:0000256" key="1">
    <source>
        <dbReference type="SAM" id="MobiDB-lite"/>
    </source>
</evidence>
<protein>
    <submittedName>
        <fullName evidence="2">Uncharacterized protein</fullName>
    </submittedName>
</protein>
<feature type="region of interest" description="Disordered" evidence="1">
    <location>
        <begin position="67"/>
        <end position="96"/>
    </location>
</feature>
<keyword evidence="3" id="KW-1185">Reference proteome</keyword>
<proteinExistence type="predicted"/>
<sequence>MIIYLFLILNKGVDISDSSARALIEETKAMHQALRDIALAVVNDSLNLPCHSNSVLGGAGDLAGEETSLAYPTSPGSPLIPQLQPMPPHSQPPLLPTTVALALPATSVSSTEVAAAAETGQSSGSAIPQIGWLGRLALPTE</sequence>